<keyword evidence="3" id="KW-1185">Reference proteome</keyword>
<evidence type="ECO:0000313" key="2">
    <source>
        <dbReference type="EMBL" id="QCO55523.1"/>
    </source>
</evidence>
<dbReference type="OrthoDB" id="713315at2"/>
<dbReference type="KEGG" id="pseb:EOK75_07025"/>
<dbReference type="Proteomes" id="UP000298631">
    <property type="component" value="Chromosome"/>
</dbReference>
<sequence>MTTSLEVRETILTKLRRDLIGPNPTPEDADLTTEILPEEPSKWYLTGWIAPTQDGTSPLDEDDVDAPAEETLAGLEAPSTAPDDEGTAQDHTARKRFLPTSLGLSTALPITATEVTVTLDWGDYIAEPMPPEAILEAEGRTAMPDVRWSRKPRHVTHKLVLKEGKWDEVLPGSKTLINRPGALVLSMICRKTKMRQAEGPDVDIWSLSVFVVNRRAVVRNRRFAEMSYAFQVRMTVECAQGIVAGYDLTGYRSTDADLRTHDLHYHDVPQYAAGRNTACAHETDSDGVVRRVRTEPMPVAEVERVAPNESITGVTFDMIALRDAARAGADPLRAALADLPRHYGDWITAQSPLADQFASEPLRRDMAQELIKAQSETKARMEAGIELLLTNDMARTAFVAMNEAVETAGRRRFASERGVPLDQIGPLKWRPFQLAFILVNLSGLTDKTHPDREIVDLLFFPTGGGKTEAYLGLAAYTIALRRLGASGVLGAGVTVIMRYTLRLLTLDQLGRAAGVICALELMRCSDAWKDTQGKRMLGDWDIEIGLWIGSAASPNRLGGKGDTGDDRAVTRVRAYRKRSGPAPAPIRNCPWCGSNLGHNSFKCWPNEQVPTRMLIICPNVDCDFTGDRALPILATDDEIYRRLPAFIVATIDKFAALPWVGQTGAFFGHVDRADNQGFYGASEPRSGARLNNGWQLDPPDLIVQDELHLISGPLGTVAGLYETAIDYLATRHKGDDRIRPKIVASTATVRRAQTQIRALFDRNETAIFPPPGISRRNSFFAETLQASEANPARKYIGLAALGRGPKLVFLRALVSLEAAAQSEFDAQGAATGNAADPYMTAMCYFNALRELGGARRIVEDEVRDRAQRYGAERRRISPTDIPFANRKIAAPVELTSRESTDQVAQSKRRLDSKAGSKDAVDVALATNMISVGLDITRLGLMVVMGQPKATAEYIQATSRVGRDHQRPGLVLSLLNVHKPRDRAHYERFGYFHESFYRGVEATSVTPWADRALDRALAAVLVAIIRHADRQYGGDEAAGVFSLPQPVFDRALAYIVERAAPFTEVSSDLETQITSLADIWAKTAASQTGNGGRLSYNRRGQNSLLQDVLDPQTKTLDQERQLFTAGRSMRDVEPVVRLDICGPNARPLQS</sequence>
<name>A0A4P8EFR2_9RHOB</name>
<dbReference type="AlphaFoldDB" id="A0A4P8EFR2"/>
<evidence type="ECO:0000313" key="3">
    <source>
        <dbReference type="Proteomes" id="UP000298631"/>
    </source>
</evidence>
<dbReference type="Pfam" id="PF00271">
    <property type="entry name" value="Helicase_C"/>
    <property type="match status" value="1"/>
</dbReference>
<feature type="domain" description="Helicase C-terminal" evidence="1">
    <location>
        <begin position="857"/>
        <end position="1013"/>
    </location>
</feature>
<reference evidence="2 3" key="1">
    <citation type="submission" date="2019-05" db="EMBL/GenBank/DDBJ databases">
        <title>Pseudorhodobacter turbinis sp. nov., isolated from the gut of the Korean turban shell.</title>
        <authorList>
            <person name="Jeong Y.-S."/>
            <person name="Kang W.-R."/>
            <person name="Bae J.-W."/>
        </authorList>
    </citation>
    <scope>NUCLEOTIDE SEQUENCE [LARGE SCALE GENOMIC DNA]</scope>
    <source>
        <strain evidence="2 3">S12M18</strain>
    </source>
</reference>
<gene>
    <name evidence="2" type="ORF">EOK75_07025</name>
</gene>
<organism evidence="2 3">
    <name type="scientific">Pseudorhodobacter turbinis</name>
    <dbReference type="NCBI Taxonomy" id="2500533"/>
    <lineage>
        <taxon>Bacteria</taxon>
        <taxon>Pseudomonadati</taxon>
        <taxon>Pseudomonadota</taxon>
        <taxon>Alphaproteobacteria</taxon>
        <taxon>Rhodobacterales</taxon>
        <taxon>Paracoccaceae</taxon>
        <taxon>Pseudorhodobacter</taxon>
    </lineage>
</organism>
<protein>
    <recommendedName>
        <fullName evidence="1">Helicase C-terminal domain-containing protein</fullName>
    </recommendedName>
</protein>
<dbReference type="InterPro" id="IPR027417">
    <property type="entry name" value="P-loop_NTPase"/>
</dbReference>
<dbReference type="SUPFAM" id="SSF52540">
    <property type="entry name" value="P-loop containing nucleoside triphosphate hydrolases"/>
    <property type="match status" value="2"/>
</dbReference>
<dbReference type="RefSeq" id="WP_137193190.1">
    <property type="nucleotide sequence ID" value="NZ_CP039964.1"/>
</dbReference>
<dbReference type="EMBL" id="CP039964">
    <property type="protein sequence ID" value="QCO55523.1"/>
    <property type="molecule type" value="Genomic_DNA"/>
</dbReference>
<evidence type="ECO:0000259" key="1">
    <source>
        <dbReference type="PROSITE" id="PS51194"/>
    </source>
</evidence>
<dbReference type="PROSITE" id="PS51194">
    <property type="entry name" value="HELICASE_CTER"/>
    <property type="match status" value="1"/>
</dbReference>
<dbReference type="NCBIfam" id="NF038325">
    <property type="entry name" value="DISARM_DrmAS"/>
    <property type="match status" value="1"/>
</dbReference>
<dbReference type="CDD" id="cd18785">
    <property type="entry name" value="SF2_C"/>
    <property type="match status" value="1"/>
</dbReference>
<dbReference type="Gene3D" id="3.40.50.300">
    <property type="entry name" value="P-loop containing nucleotide triphosphate hydrolases"/>
    <property type="match status" value="1"/>
</dbReference>
<dbReference type="InterPro" id="IPR001650">
    <property type="entry name" value="Helicase_C-like"/>
</dbReference>
<proteinExistence type="predicted"/>
<accession>A0A4P8EFR2</accession>